<sequence length="745" mass="80151">MSTESPITVGILTTDPSFTFFKVSDTASNDPSQDQSGPTLRNILSTPPVSWVVAEAAIVPDNPELIKGTVVEWCDKKNLDIVMTTGGTGFASRDVTPEAITSIIERPTPGITHVLLSTSLSVTPFAALSRPVAGIRSKTLILTLPGSPKACKENVGAVLGMLPHAVELLRGGTGKKLHDKMQGKEPEGRAHRQHDHHHHDHHHPHREHSERHESGHLSQLLDEPVTRRLRKSPYPMIPVSEAIRIVALHTQRLEQISRPVDESLIGSVLAEDVLASEPVPGYRASIVDGYAVIATDGPGTYPVVSVSLAAPSTDQPALVAGQIARIATGGPVPSGATAVVMVEDTTLELASEDGQKEEMVRTIVTVAKGENVREVGSDCAVGELVAHKGTVVSAVGGEVGVLASVGIKEVSMVIVCIRIKVMGQWDIMYKFLLFTQFHNLTVTIFLRPRQLQVPAFRKPKVGILSTGMELVDHTATSALAYGQIRDTNRPTLLAAVRAAGFEAKDLGIAPDSADELEKALRDAMSDVDVVVTTGGVSMGEMDLLKPILEQRLGATIHFGRILMKPGKPTTFATVPSTGPSSENLFFALPGNPVSATVTFYLFVLPALRKMAGFKNWELPVLKVQVWFLHAQLSEFDGLTQSTCFSHHASSIHPAHHKLLHNIRLDLRPEYHRAILSIAPRSSSPSPYTASTFVARSTGHQQSSRMLSMLGANALLRLPPRDGSAPRRELLAGTVVDAVLIGQIEI</sequence>
<dbReference type="GO" id="GO:0005829">
    <property type="term" value="C:cytosol"/>
    <property type="evidence" value="ECO:0007669"/>
    <property type="project" value="TreeGrafter"/>
</dbReference>
<evidence type="ECO:0000313" key="8">
    <source>
        <dbReference type="EMBL" id="RUS26102.1"/>
    </source>
</evidence>
<dbReference type="EMBL" id="RBNJ01011242">
    <property type="protein sequence ID" value="RUS26102.1"/>
    <property type="molecule type" value="Genomic_DNA"/>
</dbReference>
<dbReference type="PANTHER" id="PTHR10192">
    <property type="entry name" value="MOLYBDOPTERIN BIOSYNTHESIS PROTEIN"/>
    <property type="match status" value="1"/>
</dbReference>
<dbReference type="SUPFAM" id="SSF63882">
    <property type="entry name" value="MoeA N-terminal region -like"/>
    <property type="match status" value="1"/>
</dbReference>
<feature type="domain" description="MoaB/Mog" evidence="7">
    <location>
        <begin position="462"/>
        <end position="609"/>
    </location>
</feature>
<dbReference type="PANTHER" id="PTHR10192:SF5">
    <property type="entry name" value="GEPHYRIN"/>
    <property type="match status" value="1"/>
</dbReference>
<dbReference type="SMART" id="SM00852">
    <property type="entry name" value="MoCF_biosynth"/>
    <property type="match status" value="2"/>
</dbReference>
<dbReference type="GO" id="GO:0046872">
    <property type="term" value="F:metal ion binding"/>
    <property type="evidence" value="ECO:0007669"/>
    <property type="project" value="UniProtKB-UniRule"/>
</dbReference>
<evidence type="ECO:0000256" key="2">
    <source>
        <dbReference type="ARBA" id="ARBA00007589"/>
    </source>
</evidence>
<dbReference type="UniPathway" id="UPA00344"/>
<dbReference type="SUPFAM" id="SSF63867">
    <property type="entry name" value="MoeA C-terminal domain-like"/>
    <property type="match status" value="1"/>
</dbReference>
<name>A0A433Q8M1_9FUNG</name>
<evidence type="ECO:0000259" key="7">
    <source>
        <dbReference type="SMART" id="SM00852"/>
    </source>
</evidence>
<feature type="region of interest" description="Disordered" evidence="6">
    <location>
        <begin position="174"/>
        <end position="225"/>
    </location>
</feature>
<dbReference type="Proteomes" id="UP000274822">
    <property type="component" value="Unassembled WGS sequence"/>
</dbReference>
<dbReference type="Pfam" id="PF03454">
    <property type="entry name" value="MoeA_C"/>
    <property type="match status" value="1"/>
</dbReference>
<comment type="similarity">
    <text evidence="3">In the C-terminal section; belongs to the MoeA family.</text>
</comment>
<dbReference type="Gene3D" id="2.40.340.10">
    <property type="entry name" value="MoeA, C-terminal, domain IV"/>
    <property type="match status" value="1"/>
</dbReference>
<comment type="catalytic activity">
    <reaction evidence="5">
        <text>molybdopterin + ATP + H(+) = adenylyl-molybdopterin + diphosphate</text>
        <dbReference type="Rhea" id="RHEA:31331"/>
        <dbReference type="ChEBI" id="CHEBI:15378"/>
        <dbReference type="ChEBI" id="CHEBI:30616"/>
        <dbReference type="ChEBI" id="CHEBI:33019"/>
        <dbReference type="ChEBI" id="CHEBI:58698"/>
        <dbReference type="ChEBI" id="CHEBI:62727"/>
    </reaction>
</comment>
<dbReference type="InterPro" id="IPR036425">
    <property type="entry name" value="MoaB/Mog-like_dom_sf"/>
</dbReference>
<dbReference type="SUPFAM" id="SSF53218">
    <property type="entry name" value="Molybdenum cofactor biosynthesis proteins"/>
    <property type="match status" value="2"/>
</dbReference>
<dbReference type="InterPro" id="IPR038987">
    <property type="entry name" value="MoeA-like"/>
</dbReference>
<dbReference type="PROSITE" id="PS01079">
    <property type="entry name" value="MOCF_BIOSYNTHESIS_2"/>
    <property type="match status" value="1"/>
</dbReference>
<evidence type="ECO:0000313" key="9">
    <source>
        <dbReference type="Proteomes" id="UP000274822"/>
    </source>
</evidence>
<proteinExistence type="inferred from homology"/>
<dbReference type="Pfam" id="PF03453">
    <property type="entry name" value="MoeA_N"/>
    <property type="match status" value="1"/>
</dbReference>
<comment type="pathway">
    <text evidence="1 5">Cofactor biosynthesis; molybdopterin biosynthesis.</text>
</comment>
<dbReference type="InterPro" id="IPR005111">
    <property type="entry name" value="MoeA_C_domain_IV"/>
</dbReference>
<dbReference type="Pfam" id="PF00994">
    <property type="entry name" value="MoCF_biosynth"/>
    <property type="match status" value="2"/>
</dbReference>
<dbReference type="InterPro" id="IPR008284">
    <property type="entry name" value="MoCF_biosynth_CS"/>
</dbReference>
<feature type="compositionally biased region" description="Basic and acidic residues" evidence="6">
    <location>
        <begin position="179"/>
        <end position="190"/>
    </location>
</feature>
<dbReference type="InterPro" id="IPR036688">
    <property type="entry name" value="MoeA_C_domain_IV_sf"/>
</dbReference>
<comment type="caution">
    <text evidence="8">The sequence shown here is derived from an EMBL/GenBank/DDBJ whole genome shotgun (WGS) entry which is preliminary data.</text>
</comment>
<evidence type="ECO:0000256" key="1">
    <source>
        <dbReference type="ARBA" id="ARBA00005046"/>
    </source>
</evidence>
<evidence type="ECO:0000256" key="6">
    <source>
        <dbReference type="SAM" id="MobiDB-lite"/>
    </source>
</evidence>
<dbReference type="Gene3D" id="3.40.980.10">
    <property type="entry name" value="MoaB/Mog-like domain"/>
    <property type="match status" value="2"/>
</dbReference>
<feature type="domain" description="MoaB/Mog" evidence="7">
    <location>
        <begin position="19"/>
        <end position="165"/>
    </location>
</feature>
<keyword evidence="9" id="KW-1185">Reference proteome</keyword>
<protein>
    <submittedName>
        <fullName evidence="8">MoaB/Mog domain-containing protein</fullName>
    </submittedName>
</protein>
<keyword evidence="5" id="KW-0460">Magnesium</keyword>
<dbReference type="AlphaFoldDB" id="A0A433Q8M1"/>
<dbReference type="InterPro" id="IPR005110">
    <property type="entry name" value="MoeA_linker/N"/>
</dbReference>
<keyword evidence="5" id="KW-0808">Transferase</keyword>
<dbReference type="FunFam" id="3.40.980.10:FF:000011">
    <property type="entry name" value="Molybdopterin molybdenumtransferase"/>
    <property type="match status" value="1"/>
</dbReference>
<dbReference type="InterPro" id="IPR036135">
    <property type="entry name" value="MoeA_linker/N_sf"/>
</dbReference>
<gene>
    <name evidence="8" type="ORF">BC938DRAFT_471236</name>
</gene>
<evidence type="ECO:0000256" key="4">
    <source>
        <dbReference type="ARBA" id="ARBA00023150"/>
    </source>
</evidence>
<comment type="similarity">
    <text evidence="2">In the N-terminal section; belongs to the MoaB/Mog family.</text>
</comment>
<feature type="compositionally biased region" description="Basic residues" evidence="6">
    <location>
        <begin position="191"/>
        <end position="206"/>
    </location>
</feature>
<dbReference type="FunFam" id="2.170.190.11:FF:000001">
    <property type="entry name" value="Molybdopterin molybdenumtransferase"/>
    <property type="match status" value="1"/>
</dbReference>
<keyword evidence="4 5" id="KW-0501">Molybdenum cofactor biosynthesis</keyword>
<dbReference type="GO" id="GO:0005524">
    <property type="term" value="F:ATP binding"/>
    <property type="evidence" value="ECO:0007669"/>
    <property type="project" value="UniProtKB-UniRule"/>
</dbReference>
<dbReference type="CDD" id="cd00887">
    <property type="entry name" value="MoeA"/>
    <property type="match status" value="1"/>
</dbReference>
<organism evidence="8 9">
    <name type="scientific">Jimgerdemannia flammicorona</name>
    <dbReference type="NCBI Taxonomy" id="994334"/>
    <lineage>
        <taxon>Eukaryota</taxon>
        <taxon>Fungi</taxon>
        <taxon>Fungi incertae sedis</taxon>
        <taxon>Mucoromycota</taxon>
        <taxon>Mucoromycotina</taxon>
        <taxon>Endogonomycetes</taxon>
        <taxon>Endogonales</taxon>
        <taxon>Endogonaceae</taxon>
        <taxon>Jimgerdemannia</taxon>
    </lineage>
</organism>
<evidence type="ECO:0000256" key="3">
    <source>
        <dbReference type="ARBA" id="ARBA00008339"/>
    </source>
</evidence>
<comment type="cofactor">
    <cofactor evidence="5">
        <name>Mg(2+)</name>
        <dbReference type="ChEBI" id="CHEBI:18420"/>
    </cofactor>
</comment>
<evidence type="ECO:0000256" key="5">
    <source>
        <dbReference type="RuleBase" id="RU365090"/>
    </source>
</evidence>
<dbReference type="NCBIfam" id="TIGR00177">
    <property type="entry name" value="molyb_syn"/>
    <property type="match status" value="2"/>
</dbReference>
<dbReference type="Gene3D" id="2.170.190.11">
    <property type="entry name" value="Molybdopterin biosynthesis moea protein, domain 3"/>
    <property type="match status" value="1"/>
</dbReference>
<keyword evidence="5" id="KW-0500">Molybdenum</keyword>
<comment type="catalytic activity">
    <reaction evidence="5">
        <text>adenylyl-molybdopterin + molybdate = Mo-molybdopterin + AMP + H(+)</text>
        <dbReference type="Rhea" id="RHEA:35047"/>
        <dbReference type="ChEBI" id="CHEBI:15378"/>
        <dbReference type="ChEBI" id="CHEBI:36264"/>
        <dbReference type="ChEBI" id="CHEBI:62727"/>
        <dbReference type="ChEBI" id="CHEBI:71302"/>
        <dbReference type="ChEBI" id="CHEBI:456215"/>
    </reaction>
</comment>
<comment type="similarity">
    <text evidence="5">Belongs to the MoeA family.</text>
</comment>
<dbReference type="CDD" id="cd00886">
    <property type="entry name" value="MogA_MoaB"/>
    <property type="match status" value="1"/>
</dbReference>
<reference evidence="8 9" key="1">
    <citation type="journal article" date="2018" name="New Phytol.">
        <title>Phylogenomics of Endogonaceae and evolution of mycorrhizas within Mucoromycota.</title>
        <authorList>
            <person name="Chang Y."/>
            <person name="Desiro A."/>
            <person name="Na H."/>
            <person name="Sandor L."/>
            <person name="Lipzen A."/>
            <person name="Clum A."/>
            <person name="Barry K."/>
            <person name="Grigoriev I.V."/>
            <person name="Martin F.M."/>
            <person name="Stajich J.E."/>
            <person name="Smith M.E."/>
            <person name="Bonito G."/>
            <person name="Spatafora J.W."/>
        </authorList>
    </citation>
    <scope>NUCLEOTIDE SEQUENCE [LARGE SCALE GENOMIC DNA]</scope>
    <source>
        <strain evidence="8 9">AD002</strain>
    </source>
</reference>
<dbReference type="GO" id="GO:0006777">
    <property type="term" value="P:Mo-molybdopterin cofactor biosynthetic process"/>
    <property type="evidence" value="ECO:0007669"/>
    <property type="project" value="UniProtKB-UniRule"/>
</dbReference>
<comment type="function">
    <text evidence="5">Catalyzes two steps in the biosynthesis of the molybdenum cofactor. In the first step, molybdopterin is adenylated. Subsequently, molybdate is inserted into adenylated molybdopterin and AMP is released.</text>
</comment>
<accession>A0A433Q8M1</accession>
<dbReference type="GO" id="GO:0061598">
    <property type="term" value="F:molybdopterin adenylyltransferase activity"/>
    <property type="evidence" value="ECO:0007669"/>
    <property type="project" value="UniProtKB-UniRule"/>
</dbReference>
<dbReference type="PROSITE" id="PS01078">
    <property type="entry name" value="MOCF_BIOSYNTHESIS_1"/>
    <property type="match status" value="1"/>
</dbReference>
<dbReference type="GO" id="GO:0061599">
    <property type="term" value="F:molybdopterin molybdotransferase activity"/>
    <property type="evidence" value="ECO:0007669"/>
    <property type="project" value="UniProtKB-UniRule"/>
</dbReference>
<keyword evidence="5" id="KW-0479">Metal-binding</keyword>
<dbReference type="InterPro" id="IPR001453">
    <property type="entry name" value="MoaB/Mog_dom"/>
</dbReference>